<protein>
    <submittedName>
        <fullName evidence="7">Winged helix-turn-helix transcriptional regulator</fullName>
    </submittedName>
</protein>
<proteinExistence type="predicted"/>
<evidence type="ECO:0000256" key="5">
    <source>
        <dbReference type="SAM" id="MobiDB-lite"/>
    </source>
</evidence>
<keyword evidence="8" id="KW-1185">Reference proteome</keyword>
<dbReference type="Gene3D" id="1.10.10.10">
    <property type="entry name" value="Winged helix-like DNA-binding domain superfamily/Winged helix DNA-binding domain"/>
    <property type="match status" value="1"/>
</dbReference>
<keyword evidence="1" id="KW-0805">Transcription regulation</keyword>
<name>A0A848DG54_9PSEU</name>
<reference evidence="7 8" key="1">
    <citation type="submission" date="2020-04" db="EMBL/GenBank/DDBJ databases">
        <authorList>
            <person name="Klaysubun C."/>
            <person name="Duangmal K."/>
            <person name="Lipun K."/>
        </authorList>
    </citation>
    <scope>NUCLEOTIDE SEQUENCE [LARGE SCALE GENOMIC DNA]</scope>
    <source>
        <strain evidence="7 8">DSM 45300</strain>
    </source>
</reference>
<organism evidence="7 8">
    <name type="scientific">Pseudonocardia bannensis</name>
    <dbReference type="NCBI Taxonomy" id="630973"/>
    <lineage>
        <taxon>Bacteria</taxon>
        <taxon>Bacillati</taxon>
        <taxon>Actinomycetota</taxon>
        <taxon>Actinomycetes</taxon>
        <taxon>Pseudonocardiales</taxon>
        <taxon>Pseudonocardiaceae</taxon>
        <taxon>Pseudonocardia</taxon>
    </lineage>
</organism>
<evidence type="ECO:0000313" key="7">
    <source>
        <dbReference type="EMBL" id="NMH91640.1"/>
    </source>
</evidence>
<dbReference type="AlphaFoldDB" id="A0A848DG54"/>
<dbReference type="PANTHER" id="PTHR44846:SF17">
    <property type="entry name" value="GNTR-FAMILY TRANSCRIPTIONAL REGULATOR"/>
    <property type="match status" value="1"/>
</dbReference>
<dbReference type="RefSeq" id="WP_169411939.1">
    <property type="nucleotide sequence ID" value="NZ_JAAXKZ010000021.1"/>
</dbReference>
<dbReference type="Pfam" id="PF00392">
    <property type="entry name" value="GntR"/>
    <property type="match status" value="1"/>
</dbReference>
<evidence type="ECO:0000256" key="2">
    <source>
        <dbReference type="ARBA" id="ARBA00023125"/>
    </source>
</evidence>
<dbReference type="EMBL" id="JAAXKZ010000021">
    <property type="protein sequence ID" value="NMH91640.1"/>
    <property type="molecule type" value="Genomic_DNA"/>
</dbReference>
<accession>A0A848DG54</accession>
<evidence type="ECO:0000256" key="1">
    <source>
        <dbReference type="ARBA" id="ARBA00023015"/>
    </source>
</evidence>
<evidence type="ECO:0000256" key="4">
    <source>
        <dbReference type="SAM" id="Coils"/>
    </source>
</evidence>
<evidence type="ECO:0000256" key="3">
    <source>
        <dbReference type="ARBA" id="ARBA00023163"/>
    </source>
</evidence>
<dbReference type="InterPro" id="IPR050679">
    <property type="entry name" value="Bact_HTH_transcr_reg"/>
</dbReference>
<feature type="coiled-coil region" evidence="4">
    <location>
        <begin position="82"/>
        <end position="113"/>
    </location>
</feature>
<dbReference type="Proteomes" id="UP000586918">
    <property type="component" value="Unassembled WGS sequence"/>
</dbReference>
<dbReference type="SUPFAM" id="SSF46785">
    <property type="entry name" value="Winged helix' DNA-binding domain"/>
    <property type="match status" value="1"/>
</dbReference>
<sequence length="116" mass="12720">MARRPKYQQIADDLRGKILDGTYAVGDLLPSTSTLMATYEVSVTVARAAIKQLQTDGLAEGQPGKGVYVSGEPQPTTPSPEFVEISQRIDELREALDSAMARLDARVTELEKTIRR</sequence>
<keyword evidence="3" id="KW-0804">Transcription</keyword>
<dbReference type="InterPro" id="IPR036388">
    <property type="entry name" value="WH-like_DNA-bd_sf"/>
</dbReference>
<gene>
    <name evidence="7" type="ORF">HF519_08590</name>
</gene>
<comment type="caution">
    <text evidence="7">The sequence shown here is derived from an EMBL/GenBank/DDBJ whole genome shotgun (WGS) entry which is preliminary data.</text>
</comment>
<dbReference type="InterPro" id="IPR000524">
    <property type="entry name" value="Tscrpt_reg_HTH_GntR"/>
</dbReference>
<dbReference type="GO" id="GO:0045892">
    <property type="term" value="P:negative regulation of DNA-templated transcription"/>
    <property type="evidence" value="ECO:0007669"/>
    <property type="project" value="TreeGrafter"/>
</dbReference>
<dbReference type="SMART" id="SM00345">
    <property type="entry name" value="HTH_GNTR"/>
    <property type="match status" value="1"/>
</dbReference>
<dbReference type="PANTHER" id="PTHR44846">
    <property type="entry name" value="MANNOSYL-D-GLYCERATE TRANSPORT/METABOLISM SYSTEM REPRESSOR MNGR-RELATED"/>
    <property type="match status" value="1"/>
</dbReference>
<dbReference type="GO" id="GO:0003677">
    <property type="term" value="F:DNA binding"/>
    <property type="evidence" value="ECO:0007669"/>
    <property type="project" value="UniProtKB-KW"/>
</dbReference>
<evidence type="ECO:0000313" key="8">
    <source>
        <dbReference type="Proteomes" id="UP000586918"/>
    </source>
</evidence>
<dbReference type="CDD" id="cd07377">
    <property type="entry name" value="WHTH_GntR"/>
    <property type="match status" value="1"/>
</dbReference>
<dbReference type="PROSITE" id="PS50949">
    <property type="entry name" value="HTH_GNTR"/>
    <property type="match status" value="1"/>
</dbReference>
<evidence type="ECO:0000259" key="6">
    <source>
        <dbReference type="PROSITE" id="PS50949"/>
    </source>
</evidence>
<keyword evidence="4" id="KW-0175">Coiled coil</keyword>
<feature type="region of interest" description="Disordered" evidence="5">
    <location>
        <begin position="59"/>
        <end position="80"/>
    </location>
</feature>
<feature type="domain" description="HTH gntR-type" evidence="6">
    <location>
        <begin position="4"/>
        <end position="72"/>
    </location>
</feature>
<dbReference type="InterPro" id="IPR036390">
    <property type="entry name" value="WH_DNA-bd_sf"/>
</dbReference>
<keyword evidence="2" id="KW-0238">DNA-binding</keyword>
<dbReference type="GO" id="GO:0003700">
    <property type="term" value="F:DNA-binding transcription factor activity"/>
    <property type="evidence" value="ECO:0007669"/>
    <property type="project" value="InterPro"/>
</dbReference>